<dbReference type="EMBL" id="CP000463">
    <property type="protein sequence ID" value="ABJ06105.1"/>
    <property type="molecule type" value="Genomic_DNA"/>
</dbReference>
<proteinExistence type="predicted"/>
<evidence type="ECO:0000313" key="2">
    <source>
        <dbReference type="EMBL" id="ABJ06105.1"/>
    </source>
</evidence>
<evidence type="ECO:0000256" key="1">
    <source>
        <dbReference type="SAM" id="Coils"/>
    </source>
</evidence>
<dbReference type="STRING" id="316055.RPE_2161"/>
<sequence>MKYCDIESIWTVDLDALSKADCGRVYFERAKQIIEEVLADPKARTMAINGNRIRRKYLVLRIGCGPAVTTQNPKIVELLAATDAQLSLELGCDSPTWRTLECQSHEVTELKATIAVLRRRLHSTTAEGVALRRLLRRRRTPVLSYSA</sequence>
<dbReference type="HOGENOM" id="CLU_1766576_0_0_5"/>
<gene>
    <name evidence="2" type="ordered locus">RPE_2161</name>
</gene>
<feature type="coiled-coil region" evidence="1">
    <location>
        <begin position="100"/>
        <end position="127"/>
    </location>
</feature>
<organism evidence="2">
    <name type="scientific">Rhodopseudomonas palustris (strain BisA53)</name>
    <dbReference type="NCBI Taxonomy" id="316055"/>
    <lineage>
        <taxon>Bacteria</taxon>
        <taxon>Pseudomonadati</taxon>
        <taxon>Pseudomonadota</taxon>
        <taxon>Alphaproteobacteria</taxon>
        <taxon>Hyphomicrobiales</taxon>
        <taxon>Nitrobacteraceae</taxon>
        <taxon>Rhodopseudomonas</taxon>
    </lineage>
</organism>
<accession>Q07PM9</accession>
<reference evidence="2" key="1">
    <citation type="submission" date="2006-09" db="EMBL/GenBank/DDBJ databases">
        <title>Complete sequence of Rhodopseudomonas palustris BisA53.</title>
        <authorList>
            <consortium name="US DOE Joint Genome Institute"/>
            <person name="Copeland A."/>
            <person name="Lucas S."/>
            <person name="Lapidus A."/>
            <person name="Barry K."/>
            <person name="Detter J.C."/>
            <person name="Glavina del Rio T."/>
            <person name="Hammon N."/>
            <person name="Israni S."/>
            <person name="Dalin E."/>
            <person name="Tice H."/>
            <person name="Pitluck S."/>
            <person name="Chain P."/>
            <person name="Malfatti S."/>
            <person name="Shin M."/>
            <person name="Vergez L."/>
            <person name="Schmutz J."/>
            <person name="Larimer F."/>
            <person name="Land M."/>
            <person name="Hauser L."/>
            <person name="Pelletier D.A."/>
            <person name="Kyrpides N."/>
            <person name="Kim E."/>
            <person name="Harwood C.S."/>
            <person name="Oda Y."/>
            <person name="Richardson P."/>
        </authorList>
    </citation>
    <scope>NUCLEOTIDE SEQUENCE [LARGE SCALE GENOMIC DNA]</scope>
    <source>
        <strain evidence="2">BisA53</strain>
    </source>
</reference>
<dbReference type="AlphaFoldDB" id="Q07PM9"/>
<keyword evidence="1" id="KW-0175">Coiled coil</keyword>
<protein>
    <submittedName>
        <fullName evidence="2">Uncharacterized protein</fullName>
    </submittedName>
</protein>
<dbReference type="KEGG" id="rpe:RPE_2161"/>
<name>Q07PM9_RHOP5</name>